<dbReference type="GeneTree" id="ENSGT00960000192758"/>
<evidence type="ECO:0000313" key="3">
    <source>
        <dbReference type="Proteomes" id="UP000694407"/>
    </source>
</evidence>
<reference evidence="2" key="2">
    <citation type="submission" date="2025-09" db="UniProtKB">
        <authorList>
            <consortium name="Ensembl"/>
        </authorList>
    </citation>
    <scope>IDENTIFICATION</scope>
</reference>
<reference evidence="2" key="1">
    <citation type="submission" date="2025-08" db="UniProtKB">
        <authorList>
            <consortium name="Ensembl"/>
        </authorList>
    </citation>
    <scope>IDENTIFICATION</scope>
</reference>
<feature type="region of interest" description="Disordered" evidence="1">
    <location>
        <begin position="45"/>
        <end position="64"/>
    </location>
</feature>
<dbReference type="Proteomes" id="UP000694407">
    <property type="component" value="Unplaced"/>
</dbReference>
<sequence>TAQSGKQGEGMGGHVENTHMGSPRGTGLPASAAVYNGDLENTLRDAQHLSGQSGSEGSHVRNLLPREFLLKEHRELSG</sequence>
<keyword evidence="3" id="KW-1185">Reference proteome</keyword>
<proteinExistence type="predicted"/>
<dbReference type="Ensembl" id="ENSMMMT00000001052.1">
    <property type="protein sequence ID" value="ENSMMMP00000000944.1"/>
    <property type="gene ID" value="ENSMMMG00000000883.1"/>
</dbReference>
<name>A0A8C6EMJ8_MARMA</name>
<feature type="region of interest" description="Disordered" evidence="1">
    <location>
        <begin position="1"/>
        <end position="32"/>
    </location>
</feature>
<accession>A0A8C6EMJ8</accession>
<dbReference type="AlphaFoldDB" id="A0A8C6EMJ8"/>
<evidence type="ECO:0000313" key="2">
    <source>
        <dbReference type="Ensembl" id="ENSMMMP00000000944.1"/>
    </source>
</evidence>
<evidence type="ECO:0000256" key="1">
    <source>
        <dbReference type="SAM" id="MobiDB-lite"/>
    </source>
</evidence>
<organism evidence="2 3">
    <name type="scientific">Marmota marmota marmota</name>
    <name type="common">Alpine marmot</name>
    <dbReference type="NCBI Taxonomy" id="9994"/>
    <lineage>
        <taxon>Eukaryota</taxon>
        <taxon>Metazoa</taxon>
        <taxon>Chordata</taxon>
        <taxon>Craniata</taxon>
        <taxon>Vertebrata</taxon>
        <taxon>Euteleostomi</taxon>
        <taxon>Mammalia</taxon>
        <taxon>Eutheria</taxon>
        <taxon>Euarchontoglires</taxon>
        <taxon>Glires</taxon>
        <taxon>Rodentia</taxon>
        <taxon>Sciuromorpha</taxon>
        <taxon>Sciuridae</taxon>
        <taxon>Xerinae</taxon>
        <taxon>Marmotini</taxon>
        <taxon>Marmota</taxon>
    </lineage>
</organism>
<protein>
    <submittedName>
        <fullName evidence="2">Uncharacterized protein</fullName>
    </submittedName>
</protein>